<dbReference type="InterPro" id="IPR026433">
    <property type="entry name" value="MarR_EPS"/>
</dbReference>
<evidence type="ECO:0000313" key="3">
    <source>
        <dbReference type="EMBL" id="RAM01930.1"/>
    </source>
</evidence>
<keyword evidence="1" id="KW-0175">Coiled coil</keyword>
<dbReference type="OrthoDB" id="8537236at2"/>
<name>A0A328FDU8_9BACT</name>
<dbReference type="Proteomes" id="UP000248798">
    <property type="component" value="Unassembled WGS sequence"/>
</dbReference>
<dbReference type="RefSeq" id="WP_111956533.1">
    <property type="nucleotide sequence ID" value="NZ_CP036313.1"/>
</dbReference>
<reference evidence="3 4" key="1">
    <citation type="submission" date="2018-06" db="EMBL/GenBank/DDBJ databases">
        <title>Complete Genome Sequence of Desulfobacter hydrogenophilus (DSM3380).</title>
        <authorList>
            <person name="Marietou A."/>
            <person name="Schreiber L."/>
            <person name="Marshall I."/>
            <person name="Jorgensen B."/>
        </authorList>
    </citation>
    <scope>NUCLEOTIDE SEQUENCE [LARGE SCALE GENOMIC DNA]</scope>
    <source>
        <strain evidence="3 4">DSM 3380</strain>
    </source>
</reference>
<dbReference type="InterPro" id="IPR036388">
    <property type="entry name" value="WH-like_DNA-bd_sf"/>
</dbReference>
<dbReference type="Gene3D" id="1.10.10.10">
    <property type="entry name" value="Winged helix-like DNA-binding domain superfamily/Winged helix DNA-binding domain"/>
    <property type="match status" value="1"/>
</dbReference>
<dbReference type="EMBL" id="CP036313">
    <property type="protein sequence ID" value="QBH15454.1"/>
    <property type="molecule type" value="Genomic_DNA"/>
</dbReference>
<sequence>MNASMDEEIRYKILSILKDDSSLTQREMMQQTGVSLGKVNYCVSALVEKGQIRVERFKNNSNKTAYFYHITPSGLKAFTSLSLKFLKIKIDEYDQIKAQIKNLYQQVQNLDVQLCEDPTLLIQLRNIL</sequence>
<organism evidence="3 4">
    <name type="scientific">Desulfobacter hydrogenophilus</name>
    <dbReference type="NCBI Taxonomy" id="2291"/>
    <lineage>
        <taxon>Bacteria</taxon>
        <taxon>Pseudomonadati</taxon>
        <taxon>Thermodesulfobacteriota</taxon>
        <taxon>Desulfobacteria</taxon>
        <taxon>Desulfobacterales</taxon>
        <taxon>Desulfobacteraceae</taxon>
        <taxon>Desulfobacter</taxon>
    </lineage>
</organism>
<evidence type="ECO:0000313" key="4">
    <source>
        <dbReference type="Proteomes" id="UP000248798"/>
    </source>
</evidence>
<dbReference type="NCBIfam" id="TIGR04176">
    <property type="entry name" value="MarR_EPS"/>
    <property type="match status" value="1"/>
</dbReference>
<dbReference type="EMBL" id="QLNI01000020">
    <property type="protein sequence ID" value="RAM01930.1"/>
    <property type="molecule type" value="Genomic_DNA"/>
</dbReference>
<reference evidence="2 5" key="2">
    <citation type="submission" date="2019-02" db="EMBL/GenBank/DDBJ databases">
        <title>Complete genome sequence of Desulfobacter hydrogenophilus AcRS1.</title>
        <authorList>
            <person name="Marietou A."/>
            <person name="Lund M.B."/>
            <person name="Marshall I.P.G."/>
            <person name="Schreiber L."/>
            <person name="Jorgensen B."/>
        </authorList>
    </citation>
    <scope>NUCLEOTIDE SEQUENCE [LARGE SCALE GENOMIC DNA]</scope>
    <source>
        <strain evidence="2 5">AcRS1</strain>
    </source>
</reference>
<protein>
    <submittedName>
        <fullName evidence="3">MarR family EPS-associated transcriptional regulator</fullName>
    </submittedName>
</protein>
<evidence type="ECO:0000313" key="5">
    <source>
        <dbReference type="Proteomes" id="UP000293902"/>
    </source>
</evidence>
<evidence type="ECO:0000313" key="2">
    <source>
        <dbReference type="EMBL" id="QBH15454.1"/>
    </source>
</evidence>
<accession>A0A328FDU8</accession>
<dbReference type="Pfam" id="PF13412">
    <property type="entry name" value="HTH_24"/>
    <property type="match status" value="1"/>
</dbReference>
<gene>
    <name evidence="3" type="ORF">DO021_10830</name>
    <name evidence="2" type="ORF">EYB58_22675</name>
</gene>
<proteinExistence type="predicted"/>
<dbReference type="Proteomes" id="UP000293902">
    <property type="component" value="Chromosome"/>
</dbReference>
<dbReference type="InterPro" id="IPR036390">
    <property type="entry name" value="WH_DNA-bd_sf"/>
</dbReference>
<feature type="coiled-coil region" evidence="1">
    <location>
        <begin position="86"/>
        <end position="113"/>
    </location>
</feature>
<evidence type="ECO:0000256" key="1">
    <source>
        <dbReference type="SAM" id="Coils"/>
    </source>
</evidence>
<dbReference type="AlphaFoldDB" id="A0A328FDU8"/>
<keyword evidence="5" id="KW-1185">Reference proteome</keyword>
<dbReference type="SUPFAM" id="SSF46785">
    <property type="entry name" value="Winged helix' DNA-binding domain"/>
    <property type="match status" value="1"/>
</dbReference>